<name>A0A378F4J9_KLEPN</name>
<evidence type="ECO:0000313" key="1">
    <source>
        <dbReference type="EMBL" id="STW39013.1"/>
    </source>
</evidence>
<dbReference type="Proteomes" id="UP000255167">
    <property type="component" value="Unassembled WGS sequence"/>
</dbReference>
<accession>A0A378F4J9</accession>
<evidence type="ECO:0000313" key="2">
    <source>
        <dbReference type="Proteomes" id="UP000255167"/>
    </source>
</evidence>
<sequence>MPGVVIAEIKQLLGLIDSQRFRGAHRFLNAKIVKRLVQAHCDLNGAHPHHPRQRGVLQHKQETLLAAWQFAGEGLDTAPDPGRQAPDVMR</sequence>
<proteinExistence type="predicted"/>
<organism evidence="1 2">
    <name type="scientific">Klebsiella pneumoniae</name>
    <dbReference type="NCBI Taxonomy" id="573"/>
    <lineage>
        <taxon>Bacteria</taxon>
        <taxon>Pseudomonadati</taxon>
        <taxon>Pseudomonadota</taxon>
        <taxon>Gammaproteobacteria</taxon>
        <taxon>Enterobacterales</taxon>
        <taxon>Enterobacteriaceae</taxon>
        <taxon>Klebsiella/Raoultella group</taxon>
        <taxon>Klebsiella</taxon>
        <taxon>Klebsiella pneumoniae complex</taxon>
    </lineage>
</organism>
<gene>
    <name evidence="1" type="ORF">NCTC9617_00534</name>
</gene>
<dbReference type="AlphaFoldDB" id="A0A378F4J9"/>
<reference evidence="1 2" key="1">
    <citation type="submission" date="2018-06" db="EMBL/GenBank/DDBJ databases">
        <authorList>
            <consortium name="Pathogen Informatics"/>
            <person name="Doyle S."/>
        </authorList>
    </citation>
    <scope>NUCLEOTIDE SEQUENCE [LARGE SCALE GENOMIC DNA]</scope>
    <source>
        <strain evidence="1 2">NCTC9617</strain>
    </source>
</reference>
<protein>
    <submittedName>
        <fullName evidence="1">Uncharacterized protein</fullName>
    </submittedName>
</protein>
<dbReference type="EMBL" id="UGNC01000004">
    <property type="protein sequence ID" value="STW39013.1"/>
    <property type="molecule type" value="Genomic_DNA"/>
</dbReference>